<name>A0A1S2LH10_9BACI</name>
<evidence type="ECO:0000313" key="1">
    <source>
        <dbReference type="EMBL" id="OIJ11500.1"/>
    </source>
</evidence>
<organism evidence="1 2">
    <name type="scientific">Anaerobacillus arseniciselenatis</name>
    <dbReference type="NCBI Taxonomy" id="85682"/>
    <lineage>
        <taxon>Bacteria</taxon>
        <taxon>Bacillati</taxon>
        <taxon>Bacillota</taxon>
        <taxon>Bacilli</taxon>
        <taxon>Bacillales</taxon>
        <taxon>Bacillaceae</taxon>
        <taxon>Anaerobacillus</taxon>
    </lineage>
</organism>
<dbReference type="AlphaFoldDB" id="A0A1S2LH10"/>
<dbReference type="RefSeq" id="WP_071313640.1">
    <property type="nucleotide sequence ID" value="NZ_MLQQ01000027.1"/>
</dbReference>
<gene>
    <name evidence="1" type="ORF">BKP35_12210</name>
</gene>
<sequence length="115" mass="13122">MNALLLCDCYGMDPCCSKCSGHEKIEVTQTYRIPSHFDFATLKFEPIGGLFQIFHSGEQIIGVGNIDYQPESKSYYVDELQSFWGQGGHEFMINTMLSADDIEFIEGNFKWEDCL</sequence>
<proteinExistence type="predicted"/>
<evidence type="ECO:0000313" key="2">
    <source>
        <dbReference type="Proteomes" id="UP000180098"/>
    </source>
</evidence>
<comment type="caution">
    <text evidence="1">The sequence shown here is derived from an EMBL/GenBank/DDBJ whole genome shotgun (WGS) entry which is preliminary data.</text>
</comment>
<keyword evidence="2" id="KW-1185">Reference proteome</keyword>
<dbReference type="OrthoDB" id="2901866at2"/>
<accession>A0A1S2LH10</accession>
<protein>
    <submittedName>
        <fullName evidence="1">Uncharacterized protein</fullName>
    </submittedName>
</protein>
<dbReference type="Proteomes" id="UP000180098">
    <property type="component" value="Unassembled WGS sequence"/>
</dbReference>
<reference evidence="1 2" key="1">
    <citation type="submission" date="2016-10" db="EMBL/GenBank/DDBJ databases">
        <title>Draft genome sequences of four alkaliphilic bacteria belonging to the Anaerobacillus genus.</title>
        <authorList>
            <person name="Bassil N.M."/>
            <person name="Lloyd J.R."/>
        </authorList>
    </citation>
    <scope>NUCLEOTIDE SEQUENCE [LARGE SCALE GENOMIC DNA]</scope>
    <source>
        <strain evidence="1 2">DSM 15340</strain>
    </source>
</reference>
<dbReference type="EMBL" id="MLQQ01000027">
    <property type="protein sequence ID" value="OIJ11500.1"/>
    <property type="molecule type" value="Genomic_DNA"/>
</dbReference>